<dbReference type="EMBL" id="JARPZN010000021">
    <property type="protein sequence ID" value="MDT2691835.1"/>
    <property type="molecule type" value="Genomic_DNA"/>
</dbReference>
<dbReference type="RefSeq" id="WP_060815132.1">
    <property type="nucleotide sequence ID" value="NZ_JARPZN010000021.1"/>
</dbReference>
<reference evidence="7 8" key="1">
    <citation type="submission" date="2018-06" db="EMBL/GenBank/DDBJ databases">
        <authorList>
            <consortium name="Pathogen Informatics"/>
            <person name="Doyle S."/>
        </authorList>
    </citation>
    <scope>NUCLEOTIDE SEQUENCE [LARGE SCALE GENOMIC DNA]</scope>
    <source>
        <strain evidence="7 8">NCTC12360</strain>
    </source>
</reference>
<dbReference type="InterPro" id="IPR017871">
    <property type="entry name" value="ABC_transporter-like_CS"/>
</dbReference>
<sequence>METLTVQFKQIKKQYGAKEVLSIEALSAYHGERIGIIGRNGEGKSTLLKLITGEIQPDSGTIQTTTTFNYFAQIGGIEDSYDFSSVDWEIMSRFSLPKHSMDSWSGGEAAKSRLVRTLSNYEMGLLLDEPTTHLDQKSISLLIEELRHYYGTLLFVSHDRFFLNQLATKIWEIDQGCVREYHGNFDAYKQQKEMELLHQKHALESHLKEKKRLEATIESKLQQAEKISKVSKKMQQKNSRPDRLASSKQKDTIQKNLHKTAKAMKSRLDHLGEHHSLTEPRQIIFPAPKGIEIHNPYPIKGDNVSIQYEQRVLFDDCDFQFGLGKRIAIVGANGCGKTTLLNHILNDGKGIVLSPKVVFASYQQLSYKMTESESILVYLMKQTDYSESFVRSILHNLGFYQTEILKPVKNLSGGEATRVQIALLFVKPANVLILDEPTNFIDLPTIEALEKLMRDYLGTVIFTSHDQLFVDQVANEVYQVVDQKLKKIT</sequence>
<evidence type="ECO:0000313" key="8">
    <source>
        <dbReference type="Proteomes" id="UP000254807"/>
    </source>
</evidence>
<dbReference type="EMBL" id="UFYW01000001">
    <property type="protein sequence ID" value="STD82463.1"/>
    <property type="molecule type" value="Genomic_DNA"/>
</dbReference>
<dbReference type="SMART" id="SM00382">
    <property type="entry name" value="AAA"/>
    <property type="match status" value="2"/>
</dbReference>
<evidence type="ECO:0000313" key="6">
    <source>
        <dbReference type="EMBL" id="MDT2691835.1"/>
    </source>
</evidence>
<dbReference type="Proteomes" id="UP001183682">
    <property type="component" value="Unassembled WGS sequence"/>
</dbReference>
<feature type="domain" description="ABC transporter" evidence="5">
    <location>
        <begin position="6"/>
        <end position="200"/>
    </location>
</feature>
<evidence type="ECO:0000256" key="4">
    <source>
        <dbReference type="SAM" id="MobiDB-lite"/>
    </source>
</evidence>
<dbReference type="GO" id="GO:0005524">
    <property type="term" value="F:ATP binding"/>
    <property type="evidence" value="ECO:0007669"/>
    <property type="project" value="UniProtKB-KW"/>
</dbReference>
<evidence type="ECO:0000256" key="1">
    <source>
        <dbReference type="ARBA" id="ARBA00022737"/>
    </source>
</evidence>
<protein>
    <submittedName>
        <fullName evidence="7">ABC transporter ATP-binding protein</fullName>
    </submittedName>
    <submittedName>
        <fullName evidence="6">ABC-F type ribosomal protection protein</fullName>
    </submittedName>
</protein>
<name>A0A376GWW8_ENTGA</name>
<dbReference type="NCBIfam" id="NF000355">
    <property type="entry name" value="ribo_prot_ABC_F"/>
    <property type="match status" value="1"/>
</dbReference>
<dbReference type="InterPro" id="IPR050611">
    <property type="entry name" value="ABCF"/>
</dbReference>
<feature type="domain" description="ABC transporter" evidence="5">
    <location>
        <begin position="299"/>
        <end position="488"/>
    </location>
</feature>
<dbReference type="InterPro" id="IPR027417">
    <property type="entry name" value="P-loop_NTPase"/>
</dbReference>
<accession>A0A376GWW8</accession>
<organism evidence="7 8">
    <name type="scientific">Enterococcus gallinarum</name>
    <dbReference type="NCBI Taxonomy" id="1353"/>
    <lineage>
        <taxon>Bacteria</taxon>
        <taxon>Bacillati</taxon>
        <taxon>Bacillota</taxon>
        <taxon>Bacilli</taxon>
        <taxon>Lactobacillales</taxon>
        <taxon>Enterococcaceae</taxon>
        <taxon>Enterococcus</taxon>
    </lineage>
</organism>
<keyword evidence="3 7" id="KW-0067">ATP-binding</keyword>
<dbReference type="PROSITE" id="PS50893">
    <property type="entry name" value="ABC_TRANSPORTER_2"/>
    <property type="match status" value="2"/>
</dbReference>
<feature type="region of interest" description="Disordered" evidence="4">
    <location>
        <begin position="226"/>
        <end position="253"/>
    </location>
</feature>
<dbReference type="Pfam" id="PF00005">
    <property type="entry name" value="ABC_tran"/>
    <property type="match status" value="2"/>
</dbReference>
<dbReference type="Gene3D" id="3.40.50.300">
    <property type="entry name" value="P-loop containing nucleotide triphosphate hydrolases"/>
    <property type="match status" value="3"/>
</dbReference>
<gene>
    <name evidence="7" type="primary">yheS_2</name>
    <name evidence="6" type="synonym">abc-f</name>
    <name evidence="7" type="ORF">NCTC12360_00892</name>
    <name evidence="6" type="ORF">P7E30_16800</name>
</gene>
<evidence type="ECO:0000313" key="7">
    <source>
        <dbReference type="EMBL" id="STD82463.1"/>
    </source>
</evidence>
<dbReference type="SUPFAM" id="SSF52540">
    <property type="entry name" value="P-loop containing nucleoside triphosphate hydrolases"/>
    <property type="match status" value="2"/>
</dbReference>
<dbReference type="Pfam" id="PF12848">
    <property type="entry name" value="ABC_tran_Xtn"/>
    <property type="match status" value="1"/>
</dbReference>
<dbReference type="OrthoDB" id="9760950at2"/>
<evidence type="ECO:0000256" key="2">
    <source>
        <dbReference type="ARBA" id="ARBA00022741"/>
    </source>
</evidence>
<keyword evidence="8" id="KW-1185">Reference proteome</keyword>
<dbReference type="PANTHER" id="PTHR19211:SF100">
    <property type="entry name" value="RIBOSOME PROTECTION PROTEIN VMLR"/>
    <property type="match status" value="1"/>
</dbReference>
<dbReference type="PANTHER" id="PTHR19211">
    <property type="entry name" value="ATP-BINDING TRANSPORT PROTEIN-RELATED"/>
    <property type="match status" value="1"/>
</dbReference>
<keyword evidence="2" id="KW-0547">Nucleotide-binding</keyword>
<proteinExistence type="predicted"/>
<feature type="compositionally biased region" description="Basic and acidic residues" evidence="4">
    <location>
        <begin position="239"/>
        <end position="253"/>
    </location>
</feature>
<evidence type="ECO:0000259" key="5">
    <source>
        <dbReference type="PROSITE" id="PS50893"/>
    </source>
</evidence>
<dbReference type="InterPro" id="IPR003593">
    <property type="entry name" value="AAA+_ATPase"/>
</dbReference>
<dbReference type="Proteomes" id="UP000254807">
    <property type="component" value="Unassembled WGS sequence"/>
</dbReference>
<evidence type="ECO:0000256" key="3">
    <source>
        <dbReference type="ARBA" id="ARBA00022840"/>
    </source>
</evidence>
<dbReference type="PROSITE" id="PS00211">
    <property type="entry name" value="ABC_TRANSPORTER_1"/>
    <property type="match status" value="1"/>
</dbReference>
<reference evidence="6" key="2">
    <citation type="submission" date="2023-03" db="EMBL/GenBank/DDBJ databases">
        <authorList>
            <person name="Shen W."/>
            <person name="Cai J."/>
        </authorList>
    </citation>
    <scope>NUCLEOTIDE SEQUENCE</scope>
    <source>
        <strain evidence="6">K69-2</strain>
    </source>
</reference>
<dbReference type="AlphaFoldDB" id="A0A376GWW8"/>
<dbReference type="InterPro" id="IPR003439">
    <property type="entry name" value="ABC_transporter-like_ATP-bd"/>
</dbReference>
<dbReference type="CDD" id="cd03221">
    <property type="entry name" value="ABCF_EF-3"/>
    <property type="match status" value="2"/>
</dbReference>
<keyword evidence="1" id="KW-0677">Repeat</keyword>
<dbReference type="InterPro" id="IPR032781">
    <property type="entry name" value="ABC_tran_Xtn"/>
</dbReference>
<dbReference type="GO" id="GO:0016887">
    <property type="term" value="F:ATP hydrolysis activity"/>
    <property type="evidence" value="ECO:0007669"/>
    <property type="project" value="InterPro"/>
</dbReference>